<reference evidence="2 3" key="1">
    <citation type="journal article" date="2016" name="BMC Genomics">
        <title>Comparative genomics reveals Cyclospora cayetanensis possesses coccidia-like metabolism and invasion components but unique surface antigens.</title>
        <authorList>
            <person name="Liu S."/>
            <person name="Wang L."/>
            <person name="Zheng H."/>
            <person name="Xu Z."/>
            <person name="Roellig D.M."/>
            <person name="Li N."/>
            <person name="Frace M.A."/>
            <person name="Tang K."/>
            <person name="Arrowood M.J."/>
            <person name="Moss D.M."/>
            <person name="Zhang L."/>
            <person name="Feng Y."/>
            <person name="Xiao L."/>
        </authorList>
    </citation>
    <scope>NUCLEOTIDE SEQUENCE [LARGE SCALE GENOMIC DNA]</scope>
    <source>
        <strain evidence="2 3">CHN_HEN01</strain>
    </source>
</reference>
<dbReference type="VEuPathDB" id="ToxoDB:cyc_05811"/>
<dbReference type="Proteomes" id="UP000095192">
    <property type="component" value="Unassembled WGS sequence"/>
</dbReference>
<dbReference type="InParanoid" id="A0A1D3CXP7"/>
<dbReference type="VEuPathDB" id="ToxoDB:LOC34622108"/>
<accession>A0A1D3CXP7</accession>
<gene>
    <name evidence="2" type="ORF">cyc_05811</name>
</gene>
<name>A0A1D3CXP7_9EIME</name>
<evidence type="ECO:0000313" key="2">
    <source>
        <dbReference type="EMBL" id="OEH75964.1"/>
    </source>
</evidence>
<dbReference type="EMBL" id="JROU02001573">
    <property type="protein sequence ID" value="OEH75964.1"/>
    <property type="molecule type" value="Genomic_DNA"/>
</dbReference>
<evidence type="ECO:0000313" key="3">
    <source>
        <dbReference type="Proteomes" id="UP000095192"/>
    </source>
</evidence>
<sequence>MLHSILRSLRGSLVELTKCEPVSNQSEIALRSGLEKSVLFLLCSSAIMGTSALILKQSTVRRSNFRIPTPSYRLCAVMAKLIWTNGESSFFEFGTTAFNISACLAGGTISALTFASLMISYYIASSKRFYDIAILSCVCDPISVNHQESAILNSYLLSTDAWRSCFLTRE</sequence>
<evidence type="ECO:0000256" key="1">
    <source>
        <dbReference type="SAM" id="Phobius"/>
    </source>
</evidence>
<keyword evidence="1" id="KW-0472">Membrane</keyword>
<keyword evidence="1" id="KW-0812">Transmembrane</keyword>
<comment type="caution">
    <text evidence="2">The sequence shown here is derived from an EMBL/GenBank/DDBJ whole genome shotgun (WGS) entry which is preliminary data.</text>
</comment>
<protein>
    <recommendedName>
        <fullName evidence="4">Transmembrane protein</fullName>
    </recommendedName>
</protein>
<proteinExistence type="predicted"/>
<organism evidence="2 3">
    <name type="scientific">Cyclospora cayetanensis</name>
    <dbReference type="NCBI Taxonomy" id="88456"/>
    <lineage>
        <taxon>Eukaryota</taxon>
        <taxon>Sar</taxon>
        <taxon>Alveolata</taxon>
        <taxon>Apicomplexa</taxon>
        <taxon>Conoidasida</taxon>
        <taxon>Coccidia</taxon>
        <taxon>Eucoccidiorida</taxon>
        <taxon>Eimeriorina</taxon>
        <taxon>Eimeriidae</taxon>
        <taxon>Cyclospora</taxon>
    </lineage>
</organism>
<feature type="transmembrane region" description="Helical" evidence="1">
    <location>
        <begin position="38"/>
        <end position="55"/>
    </location>
</feature>
<feature type="transmembrane region" description="Helical" evidence="1">
    <location>
        <begin position="97"/>
        <end position="124"/>
    </location>
</feature>
<keyword evidence="1" id="KW-1133">Transmembrane helix</keyword>
<evidence type="ECO:0008006" key="4">
    <source>
        <dbReference type="Google" id="ProtNLM"/>
    </source>
</evidence>
<dbReference type="AlphaFoldDB" id="A0A1D3CXP7"/>
<keyword evidence="3" id="KW-1185">Reference proteome</keyword>